<feature type="non-terminal residue" evidence="1">
    <location>
        <position position="81"/>
    </location>
</feature>
<proteinExistence type="predicted"/>
<dbReference type="AlphaFoldDB" id="A0A0K2TLU9"/>
<sequence length="81" mass="9436">ISVKSLGSVLDYKTVIFRKVTNDNKLTKRDSETSQRSVLLYFFKCLLVRSAECFAKSFRFDDAITKKIKLLRTIKNSFSNY</sequence>
<organism evidence="1">
    <name type="scientific">Lepeophtheirus salmonis</name>
    <name type="common">Salmon louse</name>
    <name type="synonym">Caligus salmonis</name>
    <dbReference type="NCBI Taxonomy" id="72036"/>
    <lineage>
        <taxon>Eukaryota</taxon>
        <taxon>Metazoa</taxon>
        <taxon>Ecdysozoa</taxon>
        <taxon>Arthropoda</taxon>
        <taxon>Crustacea</taxon>
        <taxon>Multicrustacea</taxon>
        <taxon>Hexanauplia</taxon>
        <taxon>Copepoda</taxon>
        <taxon>Siphonostomatoida</taxon>
        <taxon>Caligidae</taxon>
        <taxon>Lepeophtheirus</taxon>
    </lineage>
</organism>
<name>A0A0K2TLU9_LEPSM</name>
<evidence type="ECO:0000313" key="1">
    <source>
        <dbReference type="EMBL" id="CDW26396.1"/>
    </source>
</evidence>
<reference evidence="1" key="1">
    <citation type="submission" date="2014-05" db="EMBL/GenBank/DDBJ databases">
        <authorList>
            <person name="Chronopoulou M."/>
        </authorList>
    </citation>
    <scope>NUCLEOTIDE SEQUENCE</scope>
    <source>
        <tissue evidence="1">Whole organism</tissue>
    </source>
</reference>
<dbReference type="EMBL" id="HACA01009035">
    <property type="protein sequence ID" value="CDW26396.1"/>
    <property type="molecule type" value="Transcribed_RNA"/>
</dbReference>
<accession>A0A0K2TLU9</accession>
<protein>
    <submittedName>
        <fullName evidence="1">Uncharacterized protein</fullName>
    </submittedName>
</protein>
<feature type="non-terminal residue" evidence="1">
    <location>
        <position position="1"/>
    </location>
</feature>